<accession>A0A6G0MVV2</accession>
<feature type="non-terminal residue" evidence="2">
    <location>
        <position position="135"/>
    </location>
</feature>
<evidence type="ECO:0000313" key="3">
    <source>
        <dbReference type="Proteomes" id="UP000476176"/>
    </source>
</evidence>
<dbReference type="InterPro" id="IPR011990">
    <property type="entry name" value="TPR-like_helical_dom_sf"/>
</dbReference>
<dbReference type="EMBL" id="QXGC01002697">
    <property type="protein sequence ID" value="KAE9182834.1"/>
    <property type="molecule type" value="Genomic_DNA"/>
</dbReference>
<comment type="caution">
    <text evidence="2">The sequence shown here is derived from an EMBL/GenBank/DDBJ whole genome shotgun (WGS) entry which is preliminary data.</text>
</comment>
<dbReference type="Gene3D" id="1.25.40.10">
    <property type="entry name" value="Tetratricopeptide repeat domain"/>
    <property type="match status" value="1"/>
</dbReference>
<dbReference type="SUPFAM" id="SSF52266">
    <property type="entry name" value="SGNH hydrolase"/>
    <property type="match status" value="1"/>
</dbReference>
<gene>
    <name evidence="2" type="ORF">PF004_g24126</name>
</gene>
<evidence type="ECO:0000313" key="2">
    <source>
        <dbReference type="EMBL" id="KAE9182834.1"/>
    </source>
</evidence>
<evidence type="ECO:0000256" key="1">
    <source>
        <dbReference type="SAM" id="MobiDB-lite"/>
    </source>
</evidence>
<dbReference type="InterPro" id="IPR036514">
    <property type="entry name" value="SGNH_hydro_sf"/>
</dbReference>
<reference evidence="2 3" key="1">
    <citation type="submission" date="2018-09" db="EMBL/GenBank/DDBJ databases">
        <title>Genomic investigation of the strawberry pathogen Phytophthora fragariae indicates pathogenicity is determined by transcriptional variation in three key races.</title>
        <authorList>
            <person name="Adams T.M."/>
            <person name="Armitage A.D."/>
            <person name="Sobczyk M.K."/>
            <person name="Bates H.J."/>
            <person name="Dunwell J.M."/>
            <person name="Nellist C.F."/>
            <person name="Harrison R.J."/>
        </authorList>
    </citation>
    <scope>NUCLEOTIDE SEQUENCE [LARGE SCALE GENOMIC DNA]</scope>
    <source>
        <strain evidence="2 3">BC-23</strain>
    </source>
</reference>
<dbReference type="SUPFAM" id="SSF48452">
    <property type="entry name" value="TPR-like"/>
    <property type="match status" value="1"/>
</dbReference>
<name>A0A6G0MVV2_9STRA</name>
<dbReference type="Gene3D" id="3.40.50.1110">
    <property type="entry name" value="SGNH hydrolase"/>
    <property type="match status" value="1"/>
</dbReference>
<protein>
    <recommendedName>
        <fullName evidence="4">SGNH hydrolase-type esterase domain-containing protein</fullName>
    </recommendedName>
</protein>
<proteinExistence type="predicted"/>
<dbReference type="AlphaFoldDB" id="A0A6G0MVV2"/>
<organism evidence="2 3">
    <name type="scientific">Phytophthora fragariae</name>
    <dbReference type="NCBI Taxonomy" id="53985"/>
    <lineage>
        <taxon>Eukaryota</taxon>
        <taxon>Sar</taxon>
        <taxon>Stramenopiles</taxon>
        <taxon>Oomycota</taxon>
        <taxon>Peronosporomycetes</taxon>
        <taxon>Peronosporales</taxon>
        <taxon>Peronosporaceae</taxon>
        <taxon>Phytophthora</taxon>
    </lineage>
</organism>
<feature type="region of interest" description="Disordered" evidence="1">
    <location>
        <begin position="85"/>
        <end position="107"/>
    </location>
</feature>
<dbReference type="Proteomes" id="UP000476176">
    <property type="component" value="Unassembled WGS sequence"/>
</dbReference>
<evidence type="ECO:0008006" key="4">
    <source>
        <dbReference type="Google" id="ProtNLM"/>
    </source>
</evidence>
<sequence>MGLAASSEPRPVFYFIGDSITEQASDPSKSGFITLLQQQYVRSVDMINRGLSGYNTKCLGGHLQIGQAAWSWDDMMKRMEDLEAREAAGEGAKDEEEESTEAQAAALKAKGNDAFSRRWFQASNQYYSQAIELDP</sequence>